<dbReference type="Proteomes" id="UP000000323">
    <property type="component" value="Chromosome 1"/>
</dbReference>
<gene>
    <name evidence="15" type="ordered locus">Tter_0819</name>
</gene>
<evidence type="ECO:0000256" key="2">
    <source>
        <dbReference type="ARBA" id="ARBA00004651"/>
    </source>
</evidence>
<evidence type="ECO:0000256" key="11">
    <source>
        <dbReference type="ARBA" id="ARBA00023049"/>
    </source>
</evidence>
<dbReference type="PANTHER" id="PTHR35864">
    <property type="entry name" value="ZINC METALLOPROTEASE MJ0611-RELATED"/>
    <property type="match status" value="1"/>
</dbReference>
<evidence type="ECO:0000313" key="16">
    <source>
        <dbReference type="Proteomes" id="UP000000323"/>
    </source>
</evidence>
<keyword evidence="11" id="KW-0482">Metalloprotease</keyword>
<keyword evidence="9" id="KW-0862">Zinc</keyword>
<evidence type="ECO:0000256" key="10">
    <source>
        <dbReference type="ARBA" id="ARBA00022989"/>
    </source>
</evidence>
<evidence type="ECO:0000256" key="6">
    <source>
        <dbReference type="ARBA" id="ARBA00022692"/>
    </source>
</evidence>
<dbReference type="Pfam" id="PF02163">
    <property type="entry name" value="Peptidase_M50"/>
    <property type="match status" value="1"/>
</dbReference>
<dbReference type="GO" id="GO:0046872">
    <property type="term" value="F:metal ion binding"/>
    <property type="evidence" value="ECO:0007669"/>
    <property type="project" value="UniProtKB-KW"/>
</dbReference>
<dbReference type="GO" id="GO:0006508">
    <property type="term" value="P:proteolysis"/>
    <property type="evidence" value="ECO:0007669"/>
    <property type="project" value="UniProtKB-KW"/>
</dbReference>
<feature type="transmembrane region" description="Helical" evidence="13">
    <location>
        <begin position="12"/>
        <end position="37"/>
    </location>
</feature>
<sequence length="213" mass="23599">MPFEIGDVRILLIRLAIMVVAISIHEFAHAITADALGDSTARRYGRVTLNPISHFDPLGFLMLIFLVVFGFGFAWGRPVPVNPYALRGGRRGMALVAFAGPLSNLVQAAVAVAIWRAMGTPHPGDSMLPMILWTFAYLNVLLAAFNMLPVPPLDGFNVLMGLVSDFWVQRLEPLRQYGPVLLLLLIFLGGRFIFDYTVIPMFELFAWLVGLRA</sequence>
<evidence type="ECO:0000256" key="7">
    <source>
        <dbReference type="ARBA" id="ARBA00022723"/>
    </source>
</evidence>
<feature type="transmembrane region" description="Helical" evidence="13">
    <location>
        <begin position="95"/>
        <end position="115"/>
    </location>
</feature>
<dbReference type="GO" id="GO:0008237">
    <property type="term" value="F:metallopeptidase activity"/>
    <property type="evidence" value="ECO:0007669"/>
    <property type="project" value="UniProtKB-KW"/>
</dbReference>
<dbReference type="EMBL" id="CP001825">
    <property type="protein sequence ID" value="ACZ41736.1"/>
    <property type="molecule type" value="Genomic_DNA"/>
</dbReference>
<reference evidence="16" key="1">
    <citation type="journal article" date="2010" name="Stand. Genomic Sci.">
        <title>Complete genome sequence of 'Thermobaculum terrenum' type strain (YNP1).</title>
        <authorList>
            <person name="Kiss H."/>
            <person name="Cleland D."/>
            <person name="Lapidus A."/>
            <person name="Lucas S."/>
            <person name="Glavina Del Rio T."/>
            <person name="Nolan M."/>
            <person name="Tice H."/>
            <person name="Han C."/>
            <person name="Goodwin L."/>
            <person name="Pitluck S."/>
            <person name="Liolios K."/>
            <person name="Ivanova N."/>
            <person name="Mavromatis K."/>
            <person name="Ovchinnikova G."/>
            <person name="Pati A."/>
            <person name="Chen A."/>
            <person name="Palaniappan K."/>
            <person name="Land M."/>
            <person name="Hauser L."/>
            <person name="Chang Y."/>
            <person name="Jeffries C."/>
            <person name="Lu M."/>
            <person name="Brettin T."/>
            <person name="Detter J."/>
            <person name="Goker M."/>
            <person name="Tindall B."/>
            <person name="Beck B."/>
            <person name="McDermott T."/>
            <person name="Woyke T."/>
            <person name="Bristow J."/>
            <person name="Eisen J."/>
            <person name="Markowitz V."/>
            <person name="Hugenholtz P."/>
            <person name="Kyrpides N."/>
            <person name="Klenk H."/>
            <person name="Cheng J."/>
        </authorList>
    </citation>
    <scope>NUCLEOTIDE SEQUENCE [LARGE SCALE GENOMIC DNA]</scope>
    <source>
        <strain evidence="16">ATCC BAA-798 / YNP1</strain>
    </source>
</reference>
<dbReference type="KEGG" id="ttr:Tter_0819"/>
<keyword evidence="8" id="KW-0378">Hydrolase</keyword>
<evidence type="ECO:0000256" key="8">
    <source>
        <dbReference type="ARBA" id="ARBA00022801"/>
    </source>
</evidence>
<proteinExistence type="inferred from homology"/>
<keyword evidence="16" id="KW-1185">Reference proteome</keyword>
<dbReference type="eggNOG" id="COG1994">
    <property type="taxonomic scope" value="Bacteria"/>
</dbReference>
<evidence type="ECO:0000256" key="9">
    <source>
        <dbReference type="ARBA" id="ARBA00022833"/>
    </source>
</evidence>
<keyword evidence="5" id="KW-0645">Protease</keyword>
<dbReference type="RefSeq" id="WP_012874771.1">
    <property type="nucleotide sequence ID" value="NC_013525.1"/>
</dbReference>
<feature type="domain" description="Peptidase M50" evidence="14">
    <location>
        <begin position="129"/>
        <end position="166"/>
    </location>
</feature>
<evidence type="ECO:0000256" key="3">
    <source>
        <dbReference type="ARBA" id="ARBA00007931"/>
    </source>
</evidence>
<keyword evidence="4" id="KW-1003">Cell membrane</keyword>
<dbReference type="InterPro" id="IPR052348">
    <property type="entry name" value="Metallopeptidase_M50B"/>
</dbReference>
<keyword evidence="12 13" id="KW-0472">Membrane</keyword>
<evidence type="ECO:0000256" key="13">
    <source>
        <dbReference type="SAM" id="Phobius"/>
    </source>
</evidence>
<comment type="cofactor">
    <cofactor evidence="1">
        <name>Zn(2+)</name>
        <dbReference type="ChEBI" id="CHEBI:29105"/>
    </cofactor>
</comment>
<evidence type="ECO:0000256" key="1">
    <source>
        <dbReference type="ARBA" id="ARBA00001947"/>
    </source>
</evidence>
<feature type="transmembrane region" description="Helical" evidence="13">
    <location>
        <begin position="58"/>
        <end position="75"/>
    </location>
</feature>
<evidence type="ECO:0000313" key="15">
    <source>
        <dbReference type="EMBL" id="ACZ41736.1"/>
    </source>
</evidence>
<feature type="transmembrane region" description="Helical" evidence="13">
    <location>
        <begin position="176"/>
        <end position="194"/>
    </location>
</feature>
<dbReference type="AlphaFoldDB" id="D1CFN0"/>
<dbReference type="OrthoDB" id="9800627at2"/>
<comment type="subcellular location">
    <subcellularLocation>
        <location evidence="2">Cell membrane</location>
        <topology evidence="2">Multi-pass membrane protein</topology>
    </subcellularLocation>
</comment>
<evidence type="ECO:0000259" key="14">
    <source>
        <dbReference type="Pfam" id="PF02163"/>
    </source>
</evidence>
<keyword evidence="7" id="KW-0479">Metal-binding</keyword>
<evidence type="ECO:0000256" key="12">
    <source>
        <dbReference type="ARBA" id="ARBA00023136"/>
    </source>
</evidence>
<dbReference type="PANTHER" id="PTHR35864:SF1">
    <property type="entry name" value="ZINC METALLOPROTEASE YWHC-RELATED"/>
    <property type="match status" value="1"/>
</dbReference>
<evidence type="ECO:0000256" key="5">
    <source>
        <dbReference type="ARBA" id="ARBA00022670"/>
    </source>
</evidence>
<dbReference type="CDD" id="cd06158">
    <property type="entry name" value="S2P-M50_like_1"/>
    <property type="match status" value="1"/>
</dbReference>
<dbReference type="InterPro" id="IPR008915">
    <property type="entry name" value="Peptidase_M50"/>
</dbReference>
<comment type="similarity">
    <text evidence="3">Belongs to the peptidase M50B family.</text>
</comment>
<accession>D1CFN0</accession>
<keyword evidence="6 13" id="KW-0812">Transmembrane</keyword>
<dbReference type="HOGENOM" id="CLU_086979_0_0_0"/>
<name>D1CFN0_THET1</name>
<feature type="transmembrane region" description="Helical" evidence="13">
    <location>
        <begin position="127"/>
        <end position="148"/>
    </location>
</feature>
<dbReference type="GO" id="GO:0005886">
    <property type="term" value="C:plasma membrane"/>
    <property type="evidence" value="ECO:0007669"/>
    <property type="project" value="UniProtKB-SubCell"/>
</dbReference>
<protein>
    <submittedName>
        <fullName evidence="15">Peptidase M50</fullName>
    </submittedName>
</protein>
<dbReference type="InterPro" id="IPR044537">
    <property type="entry name" value="Rip2-like"/>
</dbReference>
<evidence type="ECO:0000256" key="4">
    <source>
        <dbReference type="ARBA" id="ARBA00022475"/>
    </source>
</evidence>
<organism evidence="15 16">
    <name type="scientific">Thermobaculum terrenum (strain ATCC BAA-798 / CCMEE 7001 / YNP1)</name>
    <dbReference type="NCBI Taxonomy" id="525904"/>
    <lineage>
        <taxon>Bacteria</taxon>
        <taxon>Bacillati</taxon>
        <taxon>Chloroflexota</taxon>
        <taxon>Chloroflexia</taxon>
        <taxon>Candidatus Thermobaculales</taxon>
        <taxon>Candidatus Thermobaculaceae</taxon>
        <taxon>Thermobaculum</taxon>
    </lineage>
</organism>
<dbReference type="STRING" id="525904.Tter_0819"/>
<keyword evidence="10 13" id="KW-1133">Transmembrane helix</keyword>